<evidence type="ECO:0000256" key="1">
    <source>
        <dbReference type="SAM" id="Phobius"/>
    </source>
</evidence>
<proteinExistence type="predicted"/>
<name>A0A2N1MEY3_9GLOM</name>
<reference evidence="2 3" key="2">
    <citation type="submission" date="2017-10" db="EMBL/GenBank/DDBJ databases">
        <title>Extensive intraspecific genome diversity in a model arbuscular mycorrhizal fungus.</title>
        <authorList>
            <person name="Chen E.C.H."/>
            <person name="Morin E."/>
            <person name="Baudet D."/>
            <person name="Noel J."/>
            <person name="Ndikumana S."/>
            <person name="Charron P."/>
            <person name="St-Onge C."/>
            <person name="Giorgi J."/>
            <person name="Grigoriev I.V."/>
            <person name="Roux C."/>
            <person name="Martin F.M."/>
            <person name="Corradi N."/>
        </authorList>
    </citation>
    <scope>NUCLEOTIDE SEQUENCE [LARGE SCALE GENOMIC DNA]</scope>
    <source>
        <strain evidence="2 3">C2</strain>
    </source>
</reference>
<dbReference type="AlphaFoldDB" id="A0A2N1MEY3"/>
<sequence length="65" mass="8275">YAIFLYKYVLFNMLSFMFHLYTIFLYYLLYYFVFFNLSDIILYVLLIRFMYFAYNLSFVAYNYSF</sequence>
<organism evidence="2 3">
    <name type="scientific">Rhizophagus irregularis</name>
    <dbReference type="NCBI Taxonomy" id="588596"/>
    <lineage>
        <taxon>Eukaryota</taxon>
        <taxon>Fungi</taxon>
        <taxon>Fungi incertae sedis</taxon>
        <taxon>Mucoromycota</taxon>
        <taxon>Glomeromycotina</taxon>
        <taxon>Glomeromycetes</taxon>
        <taxon>Glomerales</taxon>
        <taxon>Glomeraceae</taxon>
        <taxon>Rhizophagus</taxon>
    </lineage>
</organism>
<dbReference type="EMBL" id="LLXL01002690">
    <property type="protein sequence ID" value="PKK60190.1"/>
    <property type="molecule type" value="Genomic_DNA"/>
</dbReference>
<feature type="non-terminal residue" evidence="2">
    <location>
        <position position="1"/>
    </location>
</feature>
<evidence type="ECO:0000313" key="2">
    <source>
        <dbReference type="EMBL" id="PKK60190.1"/>
    </source>
</evidence>
<dbReference type="Proteomes" id="UP000233469">
    <property type="component" value="Unassembled WGS sequence"/>
</dbReference>
<reference evidence="2 3" key="1">
    <citation type="submission" date="2016-04" db="EMBL/GenBank/DDBJ databases">
        <title>Genome analyses suggest a sexual origin of heterokaryosis in a supposedly ancient asexual fungus.</title>
        <authorList>
            <person name="Ropars J."/>
            <person name="Sedzielewska K."/>
            <person name="Noel J."/>
            <person name="Charron P."/>
            <person name="Farinelli L."/>
            <person name="Marton T."/>
            <person name="Kruger M."/>
            <person name="Pelin A."/>
            <person name="Brachmann A."/>
            <person name="Corradi N."/>
        </authorList>
    </citation>
    <scope>NUCLEOTIDE SEQUENCE [LARGE SCALE GENOMIC DNA]</scope>
    <source>
        <strain evidence="2 3">C2</strain>
    </source>
</reference>
<comment type="caution">
    <text evidence="2">The sequence shown here is derived from an EMBL/GenBank/DDBJ whole genome shotgun (WGS) entry which is preliminary data.</text>
</comment>
<feature type="transmembrane region" description="Helical" evidence="1">
    <location>
        <begin position="40"/>
        <end position="61"/>
    </location>
</feature>
<feature type="transmembrane region" description="Helical" evidence="1">
    <location>
        <begin position="9"/>
        <end position="34"/>
    </location>
</feature>
<accession>A0A2N1MEY3</accession>
<protein>
    <submittedName>
        <fullName evidence="2">Uncharacterized protein</fullName>
    </submittedName>
</protein>
<evidence type="ECO:0000313" key="3">
    <source>
        <dbReference type="Proteomes" id="UP000233469"/>
    </source>
</evidence>
<keyword evidence="1" id="KW-0812">Transmembrane</keyword>
<keyword evidence="1" id="KW-1133">Transmembrane helix</keyword>
<keyword evidence="1" id="KW-0472">Membrane</keyword>
<gene>
    <name evidence="2" type="ORF">RhiirC2_669902</name>
</gene>